<feature type="coiled-coil region" evidence="1">
    <location>
        <begin position="70"/>
        <end position="104"/>
    </location>
</feature>
<dbReference type="AlphaFoldDB" id="A0A7Y8K454"/>
<evidence type="ECO:0000313" key="3">
    <source>
        <dbReference type="EMBL" id="NWE11740.1"/>
    </source>
</evidence>
<dbReference type="EMBL" id="JACARF010000009">
    <property type="protein sequence ID" value="NWE75463.1"/>
    <property type="molecule type" value="Genomic_DNA"/>
</dbReference>
<feature type="region of interest" description="Disordered" evidence="2">
    <location>
        <begin position="19"/>
        <end position="43"/>
    </location>
</feature>
<evidence type="ECO:0000313" key="5">
    <source>
        <dbReference type="Proteomes" id="UP000531950"/>
    </source>
</evidence>
<dbReference type="Proteomes" id="UP000537188">
    <property type="component" value="Unassembled WGS sequence"/>
</dbReference>
<evidence type="ECO:0000256" key="1">
    <source>
        <dbReference type="SAM" id="Coils"/>
    </source>
</evidence>
<feature type="compositionally biased region" description="Basic and acidic residues" evidence="2">
    <location>
        <begin position="19"/>
        <end position="33"/>
    </location>
</feature>
<dbReference type="EMBL" id="JACARG010000002">
    <property type="protein sequence ID" value="NWE11740.1"/>
    <property type="molecule type" value="Genomic_DNA"/>
</dbReference>
<dbReference type="Proteomes" id="UP000531950">
    <property type="component" value="Unassembled WGS sequence"/>
</dbReference>
<accession>A0A7Y8K454</accession>
<sequence length="158" mass="16600">MLSIGANNPAIVSSLNVPDAKKDTAVDDKDKASATDSAAGTKPQGLVVDISGAGLKAAKASTNSNKDIDDSNLKENIKQLLKMIRELRKQLAEKQAQLSAAMADTSMSPQARRAKVASLQSDVASLQSGLMMAQSQLTKSLKDESPESQMEAMALLAK</sequence>
<reference evidence="5 6" key="1">
    <citation type="submission" date="2020-04" db="EMBL/GenBank/DDBJ databases">
        <title>Molecular characterization of pseudomonads from Agaricus bisporus reveal novel blotch 2 pathogens in Western Europe.</title>
        <authorList>
            <person name="Taparia T."/>
            <person name="Krijger M."/>
            <person name="Haynes E."/>
            <person name="Elpinstone J.G."/>
            <person name="Noble R."/>
            <person name="Van Der Wolf J."/>
        </authorList>
    </citation>
    <scope>NUCLEOTIDE SEQUENCE [LARGE SCALE GENOMIC DNA]</scope>
    <source>
        <strain evidence="4 6">IPO3781</strain>
        <strain evidence="3 5">IPO3782</strain>
    </source>
</reference>
<evidence type="ECO:0000256" key="2">
    <source>
        <dbReference type="SAM" id="MobiDB-lite"/>
    </source>
</evidence>
<organism evidence="4 6">
    <name type="scientific">Pseudomonas yamanorum</name>
    <dbReference type="NCBI Taxonomy" id="515393"/>
    <lineage>
        <taxon>Bacteria</taxon>
        <taxon>Pseudomonadati</taxon>
        <taxon>Pseudomonadota</taxon>
        <taxon>Gammaproteobacteria</taxon>
        <taxon>Pseudomonadales</taxon>
        <taxon>Pseudomonadaceae</taxon>
        <taxon>Pseudomonas</taxon>
    </lineage>
</organism>
<feature type="region of interest" description="Disordered" evidence="2">
    <location>
        <begin position="137"/>
        <end position="158"/>
    </location>
</feature>
<keyword evidence="1" id="KW-0175">Coiled coil</keyword>
<evidence type="ECO:0000313" key="4">
    <source>
        <dbReference type="EMBL" id="NWE75463.1"/>
    </source>
</evidence>
<protein>
    <submittedName>
        <fullName evidence="4">Uncharacterized protein</fullName>
    </submittedName>
</protein>
<comment type="caution">
    <text evidence="4">The sequence shown here is derived from an EMBL/GenBank/DDBJ whole genome shotgun (WGS) entry which is preliminary data.</text>
</comment>
<proteinExistence type="predicted"/>
<evidence type="ECO:0000313" key="6">
    <source>
        <dbReference type="Proteomes" id="UP000537188"/>
    </source>
</evidence>
<name>A0A7Y8K454_9PSED</name>
<gene>
    <name evidence="3" type="ORF">HX822_02230</name>
    <name evidence="4" type="ORF">HX828_07835</name>
</gene>
<dbReference type="RefSeq" id="WP_177045719.1">
    <property type="nucleotide sequence ID" value="NZ_JACAOQ010000012.1"/>
</dbReference>